<comment type="caution">
    <text evidence="2">The sequence shown here is derived from an EMBL/GenBank/DDBJ whole genome shotgun (WGS) entry which is preliminary data.</text>
</comment>
<feature type="transmembrane region" description="Helical" evidence="1">
    <location>
        <begin position="24"/>
        <end position="43"/>
    </location>
</feature>
<evidence type="ECO:0000313" key="2">
    <source>
        <dbReference type="EMBL" id="OHA47944.1"/>
    </source>
</evidence>
<dbReference type="InterPro" id="IPR013783">
    <property type="entry name" value="Ig-like_fold"/>
</dbReference>
<gene>
    <name evidence="2" type="ORF">A2806_02625</name>
</gene>
<dbReference type="AlphaFoldDB" id="A0A1G2PHY1"/>
<evidence type="ECO:0000256" key="1">
    <source>
        <dbReference type="SAM" id="Phobius"/>
    </source>
</evidence>
<keyword evidence="1" id="KW-1133">Transmembrane helix</keyword>
<evidence type="ECO:0008006" key="4">
    <source>
        <dbReference type="Google" id="ProtNLM"/>
    </source>
</evidence>
<dbReference type="InterPro" id="IPR011467">
    <property type="entry name" value="DUF1573"/>
</dbReference>
<evidence type="ECO:0000313" key="3">
    <source>
        <dbReference type="Proteomes" id="UP000177629"/>
    </source>
</evidence>
<dbReference type="STRING" id="1802362.A2806_02625"/>
<reference evidence="2 3" key="1">
    <citation type="journal article" date="2016" name="Nat. Commun.">
        <title>Thousands of microbial genomes shed light on interconnected biogeochemical processes in an aquifer system.</title>
        <authorList>
            <person name="Anantharaman K."/>
            <person name="Brown C.T."/>
            <person name="Hug L.A."/>
            <person name="Sharon I."/>
            <person name="Castelle C.J."/>
            <person name="Probst A.J."/>
            <person name="Thomas B.C."/>
            <person name="Singh A."/>
            <person name="Wilkins M.J."/>
            <person name="Karaoz U."/>
            <person name="Brodie E.L."/>
            <person name="Williams K.H."/>
            <person name="Hubbard S.S."/>
            <person name="Banfield J.F."/>
        </authorList>
    </citation>
    <scope>NUCLEOTIDE SEQUENCE [LARGE SCALE GENOMIC DNA]</scope>
</reference>
<proteinExistence type="predicted"/>
<dbReference type="Pfam" id="PF07610">
    <property type="entry name" value="DUF1573"/>
    <property type="match status" value="1"/>
</dbReference>
<protein>
    <recommendedName>
        <fullName evidence="4">DUF1573 domain-containing protein</fullName>
    </recommendedName>
</protein>
<dbReference type="EMBL" id="MHSS01000011">
    <property type="protein sequence ID" value="OHA47944.1"/>
    <property type="molecule type" value="Genomic_DNA"/>
</dbReference>
<keyword evidence="1" id="KW-0812">Transmembrane</keyword>
<accession>A0A1G2PHY1</accession>
<name>A0A1G2PHY1_9BACT</name>
<keyword evidence="1" id="KW-0472">Membrane</keyword>
<sequence>MSHCHPQHKTSKKNATKGDGWKQSWIPIAAIVLFLAAGFVIVIKPGGGGNNASLTDSVTPGEGKLEITPSGMVDLGSVSMRNGIVTTTYTIRNTGVGSLTIRNLQTSCMCTTAQLEVGGEKSQKFGMGGHGGPSSRGWSMEIPPNQEGTLHVYFDPNAHGPAGVGPIERAVLFTTNDAANSSVELAFKGLVTP</sequence>
<dbReference type="Proteomes" id="UP000177629">
    <property type="component" value="Unassembled WGS sequence"/>
</dbReference>
<organism evidence="2 3">
    <name type="scientific">Candidatus Terrybacteria bacterium RIFCSPHIGHO2_01_FULL_48_17</name>
    <dbReference type="NCBI Taxonomy" id="1802362"/>
    <lineage>
        <taxon>Bacteria</taxon>
        <taxon>Candidatus Terryibacteriota</taxon>
    </lineage>
</organism>
<dbReference type="Gene3D" id="2.60.40.10">
    <property type="entry name" value="Immunoglobulins"/>
    <property type="match status" value="1"/>
</dbReference>